<dbReference type="EMBL" id="JAUEMJ010000002">
    <property type="protein sequence ID" value="MDN3240118.1"/>
    <property type="molecule type" value="Genomic_DNA"/>
</dbReference>
<dbReference type="InterPro" id="IPR007801">
    <property type="entry name" value="MbnB/TglH/ChrH"/>
</dbReference>
<dbReference type="PANTHER" id="PTHR42194">
    <property type="entry name" value="UPF0276 PROTEIN HI_1600"/>
    <property type="match status" value="1"/>
</dbReference>
<evidence type="ECO:0000313" key="2">
    <source>
        <dbReference type="Proteomes" id="UP001171902"/>
    </source>
</evidence>
<dbReference type="Proteomes" id="UP001171902">
    <property type="component" value="Unassembled WGS sequence"/>
</dbReference>
<evidence type="ECO:0000313" key="1">
    <source>
        <dbReference type="EMBL" id="MDN3240118.1"/>
    </source>
</evidence>
<sequence length="291" mass="32167">MNKQAKPPVIGAGYLYHCVPAFAALHARVEELGGHADIMEYLGAHYASDPEYLADVSASMGSLPSTLHSFELMIGSVDRPKQAVTDRLARMVELSDCRYIGEHIGIMGTTEQYTGTFIQPFGTDEQTQCFIDNLTGLDEVVGCPITIENQAQWFDQVGPRSVCEQVRDIAEGADVGILLSLSNFITAEKHHPMDREKELAVLPLDRVWQVHLPLGNAQELQSPDMARYRREQEWADRTLEELFAEPDFRPISVIFEVEDALTAANASAEQLKDALDRGRELLGVAGNGGRP</sequence>
<comment type="caution">
    <text evidence="1">The sequence shown here is derived from an EMBL/GenBank/DDBJ whole genome shotgun (WGS) entry which is preliminary data.</text>
</comment>
<name>A0ABT7YN99_9ACTN</name>
<dbReference type="PANTHER" id="PTHR42194:SF1">
    <property type="entry name" value="UPF0276 PROTEIN HI_1600"/>
    <property type="match status" value="1"/>
</dbReference>
<dbReference type="Pfam" id="PF05114">
    <property type="entry name" value="MbnB_TglH_ChrH"/>
    <property type="match status" value="1"/>
</dbReference>
<gene>
    <name evidence="1" type="ORF">QWI33_10295</name>
</gene>
<reference evidence="1" key="1">
    <citation type="submission" date="2023-06" db="EMBL/GenBank/DDBJ databases">
        <title>Gycomyces niveus sp.nov., a novel actinomycete isolated from soil in Shouguang.</title>
        <authorList>
            <person name="Yang X."/>
            <person name="Zhao J."/>
        </authorList>
    </citation>
    <scope>NUCLEOTIDE SEQUENCE</scope>
    <source>
        <strain evidence="1">NEAU C2</strain>
    </source>
</reference>
<organism evidence="1 2">
    <name type="scientific">Glycomyces tritici</name>
    <dbReference type="NCBI Taxonomy" id="2665176"/>
    <lineage>
        <taxon>Bacteria</taxon>
        <taxon>Bacillati</taxon>
        <taxon>Actinomycetota</taxon>
        <taxon>Actinomycetes</taxon>
        <taxon>Glycomycetales</taxon>
        <taxon>Glycomycetaceae</taxon>
        <taxon>Glycomyces</taxon>
    </lineage>
</organism>
<proteinExistence type="predicted"/>
<accession>A0ABT7YN99</accession>
<dbReference type="RefSeq" id="WP_289957165.1">
    <property type="nucleotide sequence ID" value="NZ_JAUEMJ010000002.1"/>
</dbReference>
<keyword evidence="2" id="KW-1185">Reference proteome</keyword>
<protein>
    <submittedName>
        <fullName evidence="1">DUF692 family protein</fullName>
    </submittedName>
</protein>
<dbReference type="Gene3D" id="3.20.20.150">
    <property type="entry name" value="Divalent-metal-dependent TIM barrel enzymes"/>
    <property type="match status" value="1"/>
</dbReference>